<proteinExistence type="predicted"/>
<protein>
    <submittedName>
        <fullName evidence="1">Uncharacterized protein</fullName>
    </submittedName>
</protein>
<gene>
    <name evidence="1" type="ORF">BJ138DRAFT_1061353</name>
</gene>
<dbReference type="EMBL" id="MU267654">
    <property type="protein sequence ID" value="KAH7912338.1"/>
    <property type="molecule type" value="Genomic_DNA"/>
</dbReference>
<sequence length="790" mass="85064">MSLNTTDFTPLSPSQSRGVIVVAVFALSSALALGFIVFRSLRLVLIPSLRRDANTYNAPENLFFRTTLGHYAACLVLSNVFISAAGLIEFDWASQSGMTRGPLCSTQAILMQIGSWSTCIFTVTIGLHTCNSLVFRLRHVPWLSPTVIAIGWIVSFVAALAPLNEVDIYGPVGISCGIAGNHQTPIILLEAFPVILGAVLSMILYSLIFLVLQGQLRIKGGLKFTFKSQERWSALSDFEEYHRFIAAVAQSMLWYPIAFVIFLLPFCVVSLLPLSGVAVPVSLDIFAHVCCFMLGLVNVALLYNTFRVLSPVFHGDSPKKIGSEIEKPFENTFDKSPALPPPVMTTKGLTLPLYNTNDGRGSVSSQSSSGSVTSYLLHSRTSSDASTNSATLLLSAEQKSELGLSGIVSPQTHITKPNQLRLDIPSQEPLSAALVTVHLTPTPRVSDALASPSPAKPPMSSVFHLNRKFTETFGVKRPRGSRLPAKMDTHLRPPSTLPIGTALPSISSQRPAERRKPQPLDLTDAMRPIPSVRPLPSIDNSVIVSVHRLNKGKEKTMSSASPTPSVQVTITSSTPRRTSGRPLPYIPSSVESLMSPTPRSSISASSCSEPLPRPSSHLAITSHVNHTHSASSLASKSSIRDSFASEISWYSSPESDYTSQGNVRPLPIVPKPVHNQLSVSNSGSNHRQTMQSRRTTMTSIWSQDSAEGSQCPDHDATMAYAKLFPGVSSSSKTAVPAASQRSMPNALRPGKLASRLTGRFAEATGLKSPPLSAELKRGFQMVAPAPGTRA</sequence>
<name>A0ACB8AGQ1_9AGAM</name>
<keyword evidence="2" id="KW-1185">Reference proteome</keyword>
<evidence type="ECO:0000313" key="1">
    <source>
        <dbReference type="EMBL" id="KAH7912338.1"/>
    </source>
</evidence>
<evidence type="ECO:0000313" key="2">
    <source>
        <dbReference type="Proteomes" id="UP000790377"/>
    </source>
</evidence>
<accession>A0ACB8AGQ1</accession>
<organism evidence="1 2">
    <name type="scientific">Hygrophoropsis aurantiaca</name>
    <dbReference type="NCBI Taxonomy" id="72124"/>
    <lineage>
        <taxon>Eukaryota</taxon>
        <taxon>Fungi</taxon>
        <taxon>Dikarya</taxon>
        <taxon>Basidiomycota</taxon>
        <taxon>Agaricomycotina</taxon>
        <taxon>Agaricomycetes</taxon>
        <taxon>Agaricomycetidae</taxon>
        <taxon>Boletales</taxon>
        <taxon>Coniophorineae</taxon>
        <taxon>Hygrophoropsidaceae</taxon>
        <taxon>Hygrophoropsis</taxon>
    </lineage>
</organism>
<reference evidence="1" key="1">
    <citation type="journal article" date="2021" name="New Phytol.">
        <title>Evolutionary innovations through gain and loss of genes in the ectomycorrhizal Boletales.</title>
        <authorList>
            <person name="Wu G."/>
            <person name="Miyauchi S."/>
            <person name="Morin E."/>
            <person name="Kuo A."/>
            <person name="Drula E."/>
            <person name="Varga T."/>
            <person name="Kohler A."/>
            <person name="Feng B."/>
            <person name="Cao Y."/>
            <person name="Lipzen A."/>
            <person name="Daum C."/>
            <person name="Hundley H."/>
            <person name="Pangilinan J."/>
            <person name="Johnson J."/>
            <person name="Barry K."/>
            <person name="LaButti K."/>
            <person name="Ng V."/>
            <person name="Ahrendt S."/>
            <person name="Min B."/>
            <person name="Choi I.G."/>
            <person name="Park H."/>
            <person name="Plett J.M."/>
            <person name="Magnuson J."/>
            <person name="Spatafora J.W."/>
            <person name="Nagy L.G."/>
            <person name="Henrissat B."/>
            <person name="Grigoriev I.V."/>
            <person name="Yang Z.L."/>
            <person name="Xu J."/>
            <person name="Martin F.M."/>
        </authorList>
    </citation>
    <scope>NUCLEOTIDE SEQUENCE</scope>
    <source>
        <strain evidence="1">ATCC 28755</strain>
    </source>
</reference>
<comment type="caution">
    <text evidence="1">The sequence shown here is derived from an EMBL/GenBank/DDBJ whole genome shotgun (WGS) entry which is preliminary data.</text>
</comment>
<dbReference type="Proteomes" id="UP000790377">
    <property type="component" value="Unassembled WGS sequence"/>
</dbReference>